<evidence type="ECO:0000313" key="3">
    <source>
        <dbReference type="Proteomes" id="UP000194761"/>
    </source>
</evidence>
<name>A0A243RMA1_9ACTN</name>
<keyword evidence="3" id="KW-1185">Reference proteome</keyword>
<proteinExistence type="predicted"/>
<keyword evidence="1" id="KW-0812">Transmembrane</keyword>
<gene>
    <name evidence="2" type="ORF">CA984_16375</name>
</gene>
<keyword evidence="1" id="KW-0472">Membrane</keyword>
<dbReference type="RefSeq" id="WP_086573090.1">
    <property type="nucleotide sequence ID" value="NZ_NGFP01000066.1"/>
</dbReference>
<protein>
    <submittedName>
        <fullName evidence="2">Uncharacterized protein</fullName>
    </submittedName>
</protein>
<evidence type="ECO:0000256" key="1">
    <source>
        <dbReference type="SAM" id="Phobius"/>
    </source>
</evidence>
<dbReference type="AlphaFoldDB" id="A0A243RMA1"/>
<comment type="caution">
    <text evidence="2">The sequence shown here is derived from an EMBL/GenBank/DDBJ whole genome shotgun (WGS) entry which is preliminary data.</text>
</comment>
<feature type="transmembrane region" description="Helical" evidence="1">
    <location>
        <begin position="55"/>
        <end position="74"/>
    </location>
</feature>
<reference evidence="2 3" key="1">
    <citation type="submission" date="2017-05" db="EMBL/GenBank/DDBJ databases">
        <title>Biotechnological potential of actinobacteria isolated from South African environments.</title>
        <authorList>
            <person name="Le Roes-Hill M."/>
            <person name="Prins A."/>
            <person name="Durrell K.A."/>
        </authorList>
    </citation>
    <scope>NUCLEOTIDE SEQUENCE [LARGE SCALE GENOMIC DNA]</scope>
    <source>
        <strain evidence="2">M26</strain>
    </source>
</reference>
<sequence>MLALFAWALLVGLEVLWIPATRVNLPLSWMAILVVWLWAIVQSVKAVMSYLSRKAYGRCVAASVAIAITWAVVWTTNWNALYVESFFALHRDTFAQLAIAHENHRPLVVPWWMRYLSVDGEVQKQGDAIYLPVVLDQWRGESGAGIAYLPVSKTSLQTSAGSVGGPVHDLGDGWWWVE</sequence>
<organism evidence="2 3">
    <name type="scientific">Streptosporangium minutum</name>
    <dbReference type="NCBI Taxonomy" id="569862"/>
    <lineage>
        <taxon>Bacteria</taxon>
        <taxon>Bacillati</taxon>
        <taxon>Actinomycetota</taxon>
        <taxon>Actinomycetes</taxon>
        <taxon>Streptosporangiales</taxon>
        <taxon>Streptosporangiaceae</taxon>
        <taxon>Streptosporangium</taxon>
    </lineage>
</organism>
<evidence type="ECO:0000313" key="2">
    <source>
        <dbReference type="EMBL" id="OUC96054.1"/>
    </source>
</evidence>
<accession>A0A243RMA1</accession>
<dbReference type="EMBL" id="NGFP01000066">
    <property type="protein sequence ID" value="OUC96054.1"/>
    <property type="molecule type" value="Genomic_DNA"/>
</dbReference>
<feature type="transmembrane region" description="Helical" evidence="1">
    <location>
        <begin position="30"/>
        <end position="48"/>
    </location>
</feature>
<dbReference type="Proteomes" id="UP000194761">
    <property type="component" value="Unassembled WGS sequence"/>
</dbReference>
<keyword evidence="1" id="KW-1133">Transmembrane helix</keyword>